<gene>
    <name evidence="2" type="primary">Hypp7460</name>
    <name evidence="2" type="ORF">BLAG_LOCUS7680</name>
</gene>
<proteinExistence type="predicted"/>
<reference evidence="2" key="1">
    <citation type="submission" date="2022-01" db="EMBL/GenBank/DDBJ databases">
        <authorList>
            <person name="Braso-Vives M."/>
        </authorList>
    </citation>
    <scope>NUCLEOTIDE SEQUENCE</scope>
</reference>
<evidence type="ECO:0000256" key="1">
    <source>
        <dbReference type="SAM" id="Phobius"/>
    </source>
</evidence>
<organism evidence="2 3">
    <name type="scientific">Branchiostoma lanceolatum</name>
    <name type="common">Common lancelet</name>
    <name type="synonym">Amphioxus lanceolatum</name>
    <dbReference type="NCBI Taxonomy" id="7740"/>
    <lineage>
        <taxon>Eukaryota</taxon>
        <taxon>Metazoa</taxon>
        <taxon>Chordata</taxon>
        <taxon>Cephalochordata</taxon>
        <taxon>Leptocardii</taxon>
        <taxon>Amphioxiformes</taxon>
        <taxon>Branchiostomatidae</taxon>
        <taxon>Branchiostoma</taxon>
    </lineage>
</organism>
<dbReference type="AlphaFoldDB" id="A0A8J9Z190"/>
<feature type="transmembrane region" description="Helical" evidence="1">
    <location>
        <begin position="79"/>
        <end position="101"/>
    </location>
</feature>
<keyword evidence="1" id="KW-0472">Membrane</keyword>
<dbReference type="OrthoDB" id="10293593at2759"/>
<protein>
    <submittedName>
        <fullName evidence="2">Hypp7460 protein</fullName>
    </submittedName>
</protein>
<name>A0A8J9Z190_BRALA</name>
<dbReference type="Proteomes" id="UP000838412">
    <property type="component" value="Chromosome 14"/>
</dbReference>
<keyword evidence="1" id="KW-0812">Transmembrane</keyword>
<sequence length="104" mass="11716">MYDDEDLSLSETILSTNDGELPTRKDPAMTETMDMERHIFHVAHEDALTRGLCGNTVPVCDACLMRPLDGSEGFEVGDYTEMICIAFAAFTAGFFFWFLWYTGI</sequence>
<keyword evidence="3" id="KW-1185">Reference proteome</keyword>
<dbReference type="EMBL" id="OV696699">
    <property type="protein sequence ID" value="CAH1245310.1"/>
    <property type="molecule type" value="Genomic_DNA"/>
</dbReference>
<evidence type="ECO:0000313" key="3">
    <source>
        <dbReference type="Proteomes" id="UP000838412"/>
    </source>
</evidence>
<evidence type="ECO:0000313" key="2">
    <source>
        <dbReference type="EMBL" id="CAH1245310.1"/>
    </source>
</evidence>
<keyword evidence="1" id="KW-1133">Transmembrane helix</keyword>
<accession>A0A8J9Z190</accession>